<evidence type="ECO:0000313" key="4">
    <source>
        <dbReference type="Proteomes" id="UP000583800"/>
    </source>
</evidence>
<dbReference type="RefSeq" id="WP_185085663.1">
    <property type="nucleotide sequence ID" value="NZ_JACHJB010000002.1"/>
</dbReference>
<dbReference type="SUPFAM" id="SSF56801">
    <property type="entry name" value="Acetyl-CoA synthetase-like"/>
    <property type="match status" value="1"/>
</dbReference>
<dbReference type="InterPro" id="IPR042099">
    <property type="entry name" value="ANL_N_sf"/>
</dbReference>
<dbReference type="InterPro" id="IPR045851">
    <property type="entry name" value="AMP-bd_C_sf"/>
</dbReference>
<sequence length="570" mass="59668">MGPRPLLSWLEDPATGRGIRFAAADDAWESWSYADLASLSLRVAAGLAEMAVPRGSVVSIVQQSSPRFVATLFGAMVAGCVPSPVAPPLTFQDPEAYAAHVRGLLGSAAPHLVVADEDLVETLQPIARTSGVAPRLVGVEGLLAAGPDEPRARAPRAELALLQFTSGSSGAARGIRVPYGSLEANIDAIRGWLRMTPDDPTASWLPVHHDMGLIGCLLTPVVNQSDIWLMKPEQFIHTPLRYLQCFGTHGARLTAMPNFGLSYIARRVKPAQVEGLDFSHLRTVIVGAERLDPVAFEGFHGLLGPRGLTRLAVLPAYGLAESTLAVTGLALEEEWTSLSVEPGSLALGRKVALAAPGEDAQQLIGCGRPLGGAHVAIHDPDGGELPEGAVGEIVVTGPSVAAGYVTRDAPAAPVGEGAGAPSSFAGGALHTGDAGFLMDGRLYVLGRLGDSMKVRGRAIFAEDLEAALGVAGVPPLRVAALLGVRDGTPTAVALFEQAAPEWLETCRTLLAQRTQGARVVVVNAPRGSIARTSSGKPKRRLLWRRFLDDMLPGDVVVDSGDQTNTLRGLS</sequence>
<feature type="domain" description="AMP-dependent synthetase/ligase" evidence="2">
    <location>
        <begin position="21"/>
        <end position="404"/>
    </location>
</feature>
<protein>
    <submittedName>
        <fullName evidence="3">Acyl-CoA synthetase (AMP-forming)/AMP-acid ligase II</fullName>
    </submittedName>
</protein>
<dbReference type="InterPro" id="IPR020845">
    <property type="entry name" value="AMP-binding_CS"/>
</dbReference>
<dbReference type="EMBL" id="JACHJB010000002">
    <property type="protein sequence ID" value="MBB6347777.1"/>
    <property type="molecule type" value="Genomic_DNA"/>
</dbReference>
<dbReference type="GO" id="GO:0016874">
    <property type="term" value="F:ligase activity"/>
    <property type="evidence" value="ECO:0007669"/>
    <property type="project" value="UniProtKB-KW"/>
</dbReference>
<accession>A0A7X0EX77</accession>
<dbReference type="Gene3D" id="3.40.50.12780">
    <property type="entry name" value="N-terminal domain of ligase-like"/>
    <property type="match status" value="1"/>
</dbReference>
<dbReference type="GO" id="GO:0006633">
    <property type="term" value="P:fatty acid biosynthetic process"/>
    <property type="evidence" value="ECO:0007669"/>
    <property type="project" value="TreeGrafter"/>
</dbReference>
<keyword evidence="4" id="KW-1185">Reference proteome</keyword>
<evidence type="ECO:0000313" key="3">
    <source>
        <dbReference type="EMBL" id="MBB6347777.1"/>
    </source>
</evidence>
<name>A0A7X0EX77_9ACTN</name>
<proteinExistence type="inferred from homology"/>
<keyword evidence="3" id="KW-0436">Ligase</keyword>
<comment type="similarity">
    <text evidence="1">Belongs to the ATP-dependent AMP-binding enzyme family.</text>
</comment>
<dbReference type="PROSITE" id="PS00455">
    <property type="entry name" value="AMP_BINDING"/>
    <property type="match status" value="1"/>
</dbReference>
<dbReference type="PANTHER" id="PTHR22754">
    <property type="entry name" value="DISCO-INTERACTING PROTEIN 2 DIP2 -RELATED"/>
    <property type="match status" value="1"/>
</dbReference>
<dbReference type="GO" id="GO:0005886">
    <property type="term" value="C:plasma membrane"/>
    <property type="evidence" value="ECO:0007669"/>
    <property type="project" value="TreeGrafter"/>
</dbReference>
<reference evidence="3 4" key="1">
    <citation type="submission" date="2020-08" db="EMBL/GenBank/DDBJ databases">
        <title>Sequencing the genomes of 1000 actinobacteria strains.</title>
        <authorList>
            <person name="Klenk H.-P."/>
        </authorList>
    </citation>
    <scope>NUCLEOTIDE SEQUENCE [LARGE SCALE GENOMIC DNA]</scope>
    <source>
        <strain evidence="3 4">DSM 45913</strain>
    </source>
</reference>
<dbReference type="Pfam" id="PF00501">
    <property type="entry name" value="AMP-binding"/>
    <property type="match status" value="1"/>
</dbReference>
<dbReference type="InterPro" id="IPR000873">
    <property type="entry name" value="AMP-dep_synth/lig_dom"/>
</dbReference>
<dbReference type="AlphaFoldDB" id="A0A7X0EX77"/>
<dbReference type="GO" id="GO:0070566">
    <property type="term" value="F:adenylyltransferase activity"/>
    <property type="evidence" value="ECO:0007669"/>
    <property type="project" value="TreeGrafter"/>
</dbReference>
<evidence type="ECO:0000256" key="1">
    <source>
        <dbReference type="ARBA" id="ARBA00006432"/>
    </source>
</evidence>
<gene>
    <name evidence="3" type="ORF">FHU36_004322</name>
</gene>
<evidence type="ECO:0000259" key="2">
    <source>
        <dbReference type="Pfam" id="PF00501"/>
    </source>
</evidence>
<comment type="caution">
    <text evidence="3">The sequence shown here is derived from an EMBL/GenBank/DDBJ whole genome shotgun (WGS) entry which is preliminary data.</text>
</comment>
<dbReference type="PANTHER" id="PTHR22754:SF32">
    <property type="entry name" value="DISCO-INTERACTING PROTEIN 2"/>
    <property type="match status" value="1"/>
</dbReference>
<dbReference type="Gene3D" id="3.30.300.30">
    <property type="match status" value="1"/>
</dbReference>
<dbReference type="Proteomes" id="UP000583800">
    <property type="component" value="Unassembled WGS sequence"/>
</dbReference>
<organism evidence="3 4">
    <name type="scientific">Nonomuraea muscovyensis</name>
    <dbReference type="NCBI Taxonomy" id="1124761"/>
    <lineage>
        <taxon>Bacteria</taxon>
        <taxon>Bacillati</taxon>
        <taxon>Actinomycetota</taxon>
        <taxon>Actinomycetes</taxon>
        <taxon>Streptosporangiales</taxon>
        <taxon>Streptosporangiaceae</taxon>
        <taxon>Nonomuraea</taxon>
    </lineage>
</organism>